<evidence type="ECO:0000313" key="2">
    <source>
        <dbReference type="EMBL" id="ESK41055.1"/>
    </source>
</evidence>
<comment type="caution">
    <text evidence="2">The sequence shown here is derived from an EMBL/GenBank/DDBJ whole genome shotgun (WGS) entry which is preliminary data.</text>
</comment>
<dbReference type="STRING" id="1392540.P256_00040"/>
<dbReference type="EMBL" id="AYER01000003">
    <property type="protein sequence ID" value="ESK40282.1"/>
    <property type="molecule type" value="Genomic_DNA"/>
</dbReference>
<name>V2TZ22_9GAMM</name>
<dbReference type="HOGENOM" id="CLU_2949712_0_0_6"/>
<protein>
    <submittedName>
        <fullName evidence="2">Uncharacterized protein</fullName>
    </submittedName>
</protein>
<dbReference type="Proteomes" id="UP000023785">
    <property type="component" value="Unassembled WGS sequence"/>
</dbReference>
<keyword evidence="3" id="KW-1185">Reference proteome</keyword>
<reference evidence="2 3" key="1">
    <citation type="submission" date="2013-10" db="EMBL/GenBank/DDBJ databases">
        <title>The Genome Sequence of Acinetobacter nectaris CIP 110549.</title>
        <authorList>
            <consortium name="The Broad Institute Genomics Platform"/>
            <consortium name="The Broad Institute Genome Sequencing Center for Infectious Disease"/>
            <person name="Cerqueira G."/>
            <person name="Feldgarden M."/>
            <person name="Courvalin P."/>
            <person name="Grillot-Courvalin C."/>
            <person name="Clermont D."/>
            <person name="Rocha E."/>
            <person name="Yoon E.-J."/>
            <person name="Nemec A."/>
            <person name="Young S.K."/>
            <person name="Zeng Q."/>
            <person name="Gargeya S."/>
            <person name="Fitzgerald M."/>
            <person name="Abouelleil A."/>
            <person name="Alvarado L."/>
            <person name="Berlin A.M."/>
            <person name="Chapman S.B."/>
            <person name="Gainer-Dewar J."/>
            <person name="Goldberg J."/>
            <person name="Gnerre S."/>
            <person name="Griggs A."/>
            <person name="Gujja S."/>
            <person name="Hansen M."/>
            <person name="Howarth C."/>
            <person name="Imamovic A."/>
            <person name="Ireland A."/>
            <person name="Larimer J."/>
            <person name="McCowan C."/>
            <person name="Murphy C."/>
            <person name="Pearson M."/>
            <person name="Poon T.W."/>
            <person name="Priest M."/>
            <person name="Roberts A."/>
            <person name="Saif S."/>
            <person name="Shea T."/>
            <person name="Sykes S."/>
            <person name="Wortman J."/>
            <person name="Nusbaum C."/>
            <person name="Birren B."/>
        </authorList>
    </citation>
    <scope>NUCLEOTIDE SEQUENCE [LARGE SCALE GENOMIC DNA]</scope>
    <source>
        <strain evidence="2 3">CIP 110549</strain>
    </source>
</reference>
<dbReference type="AlphaFoldDB" id="V2TZ22"/>
<sequence>MKAVDFIQSHGIARATRIVKAAPQWAVYYDAEKRCYDDIRCESSVSLTELEEVLVGCGE</sequence>
<dbReference type="PATRIC" id="fig|1392540.3.peg.40"/>
<dbReference type="RefSeq" id="WP_023271648.1">
    <property type="nucleotide sequence ID" value="NZ_KI530712.1"/>
</dbReference>
<evidence type="ECO:0000313" key="3">
    <source>
        <dbReference type="Proteomes" id="UP000023785"/>
    </source>
</evidence>
<dbReference type="EMBL" id="AYER01000001">
    <property type="protein sequence ID" value="ESK41055.1"/>
    <property type="molecule type" value="Genomic_DNA"/>
</dbReference>
<gene>
    <name evidence="2" type="ORF">P256_00040</name>
    <name evidence="1" type="ORF">P256_00729</name>
</gene>
<evidence type="ECO:0000313" key="1">
    <source>
        <dbReference type="EMBL" id="ESK40282.1"/>
    </source>
</evidence>
<organism evidence="2 3">
    <name type="scientific">Acinetobacter nectaris CIP 110549</name>
    <dbReference type="NCBI Taxonomy" id="1392540"/>
    <lineage>
        <taxon>Bacteria</taxon>
        <taxon>Pseudomonadati</taxon>
        <taxon>Pseudomonadota</taxon>
        <taxon>Gammaproteobacteria</taxon>
        <taxon>Moraxellales</taxon>
        <taxon>Moraxellaceae</taxon>
        <taxon>Acinetobacter</taxon>
    </lineage>
</organism>
<accession>V2TZ22</accession>
<proteinExistence type="predicted"/>